<dbReference type="GO" id="GO:0047372">
    <property type="term" value="F:monoacylglycerol lipase activity"/>
    <property type="evidence" value="ECO:0007669"/>
    <property type="project" value="TreeGrafter"/>
</dbReference>
<gene>
    <name evidence="3" type="ORF">DLM_0525</name>
</gene>
<dbReference type="PANTHER" id="PTHR43798">
    <property type="entry name" value="MONOACYLGLYCEROL LIPASE"/>
    <property type="match status" value="1"/>
</dbReference>
<dbReference type="InterPro" id="IPR050266">
    <property type="entry name" value="AB_hydrolase_sf"/>
</dbReference>
<evidence type="ECO:0000259" key="2">
    <source>
        <dbReference type="Pfam" id="PF00561"/>
    </source>
</evidence>
<dbReference type="EMBL" id="AP018823">
    <property type="protein sequence ID" value="BBF84186.1"/>
    <property type="molecule type" value="Genomic_DNA"/>
</dbReference>
<dbReference type="PANTHER" id="PTHR43798:SF5">
    <property type="entry name" value="MONOACYLGLYCEROL LIPASE ABHD6"/>
    <property type="match status" value="1"/>
</dbReference>
<reference evidence="3 4" key="2">
    <citation type="journal article" date="2017" name="Genome Announc.">
        <title>Draft genome sequence of Aquitalea magnusonii strain H3, a plant growth-promoting bacterium of duckweed Lemna minor.</title>
        <authorList>
            <person name="Ishizawa H."/>
            <person name="Kuroda M."/>
            <person name="Ike M."/>
        </authorList>
    </citation>
    <scope>NUCLEOTIDE SEQUENCE [LARGE SCALE GENOMIC DNA]</scope>
    <source>
        <strain evidence="3 4">H3</strain>
    </source>
</reference>
<protein>
    <submittedName>
        <fullName evidence="3">Hydrolase</fullName>
    </submittedName>
</protein>
<dbReference type="Gene3D" id="3.40.50.1820">
    <property type="entry name" value="alpha/beta hydrolase"/>
    <property type="match status" value="1"/>
</dbReference>
<reference evidence="4" key="1">
    <citation type="journal article" date="2017" name="Biotechnol. Biofuels">
        <title>Evaluation of environmental bacterial communities as a factor affecting the growth of duckweed Lemna minor.</title>
        <authorList>
            <person name="Ishizawa H."/>
            <person name="Kuroda M."/>
            <person name="Morikawa M."/>
            <person name="Ike M."/>
        </authorList>
    </citation>
    <scope>NUCLEOTIDE SEQUENCE [LARGE SCALE GENOMIC DNA]</scope>
    <source>
        <strain evidence="4">H3</strain>
    </source>
</reference>
<dbReference type="InterPro" id="IPR000073">
    <property type="entry name" value="AB_hydrolase_1"/>
</dbReference>
<dbReference type="KEGG" id="amah:DLM_0525"/>
<name>A0A3G9GF78_9NEIS</name>
<keyword evidence="4" id="KW-1185">Reference proteome</keyword>
<accession>A0A3G9GF78</accession>
<feature type="chain" id="PRO_5018032002" evidence="1">
    <location>
        <begin position="39"/>
        <end position="329"/>
    </location>
</feature>
<sequence length="329" mass="35195">MNDMNNSDSTIDSQARRQMLLAGAAMAATISVPFTASAAAQASASSDINTAASSTRFVEVDGRKLAYRSVGTGKPIVLCHRFRGVLGLWDPAFIDALAAQGYQVITFDYSGIGLSTGERSYNPAAMVKDAKDLIHALGLKDVVIGGWSIGGIVAQIYLAMFGQEVSHVVLLATTPPGHLVKTAEQLFYDAAAVPGIGLENFTTIFFEPSDAGSRQASKQSFDRIMAQKTARSPDVPADWAISQIGTTPLNPVFPSDEVLNVLKTTKTPILHIGADHDIIFPIENWYALNAQLPTLNLITYPKSGHAPHHQYPEMAATQIAAFIKGTHKA</sequence>
<feature type="domain" description="AB hydrolase-1" evidence="2">
    <location>
        <begin position="74"/>
        <end position="309"/>
    </location>
</feature>
<dbReference type="GO" id="GO:0046464">
    <property type="term" value="P:acylglycerol catabolic process"/>
    <property type="evidence" value="ECO:0007669"/>
    <property type="project" value="TreeGrafter"/>
</dbReference>
<feature type="signal peptide" evidence="1">
    <location>
        <begin position="1"/>
        <end position="38"/>
    </location>
</feature>
<keyword evidence="1" id="KW-0732">Signal</keyword>
<dbReference type="PROSITE" id="PS51318">
    <property type="entry name" value="TAT"/>
    <property type="match status" value="1"/>
</dbReference>
<dbReference type="InterPro" id="IPR006311">
    <property type="entry name" value="TAT_signal"/>
</dbReference>
<dbReference type="GO" id="GO:0016020">
    <property type="term" value="C:membrane"/>
    <property type="evidence" value="ECO:0007669"/>
    <property type="project" value="TreeGrafter"/>
</dbReference>
<dbReference type="InterPro" id="IPR029058">
    <property type="entry name" value="AB_hydrolase_fold"/>
</dbReference>
<evidence type="ECO:0000256" key="1">
    <source>
        <dbReference type="SAM" id="SignalP"/>
    </source>
</evidence>
<evidence type="ECO:0000313" key="3">
    <source>
        <dbReference type="EMBL" id="BBF84186.1"/>
    </source>
</evidence>
<reference evidence="4" key="3">
    <citation type="journal article" date="2017" name="Plant Physiol. Biochem.">
        <title>Differential oxidative and antioxidative response of duckweed Lemna minor toward plant growth promoting/inhibiting bacteria.</title>
        <authorList>
            <person name="Ishizawa H."/>
            <person name="Kuroda M."/>
            <person name="Morikawa M."/>
            <person name="Ike M."/>
        </authorList>
    </citation>
    <scope>NUCLEOTIDE SEQUENCE [LARGE SCALE GENOMIC DNA]</scope>
    <source>
        <strain evidence="4">H3</strain>
    </source>
</reference>
<keyword evidence="3" id="KW-0378">Hydrolase</keyword>
<dbReference type="Proteomes" id="UP000198290">
    <property type="component" value="Chromosome"/>
</dbReference>
<evidence type="ECO:0000313" key="4">
    <source>
        <dbReference type="Proteomes" id="UP000198290"/>
    </source>
</evidence>
<dbReference type="SUPFAM" id="SSF53474">
    <property type="entry name" value="alpha/beta-Hydrolases"/>
    <property type="match status" value="1"/>
</dbReference>
<dbReference type="AlphaFoldDB" id="A0A3G9GF78"/>
<dbReference type="Pfam" id="PF00561">
    <property type="entry name" value="Abhydrolase_1"/>
    <property type="match status" value="1"/>
</dbReference>
<proteinExistence type="predicted"/>
<organism evidence="3 4">
    <name type="scientific">Aquitalea magnusonii</name>
    <dbReference type="NCBI Taxonomy" id="332411"/>
    <lineage>
        <taxon>Bacteria</taxon>
        <taxon>Pseudomonadati</taxon>
        <taxon>Pseudomonadota</taxon>
        <taxon>Betaproteobacteria</taxon>
        <taxon>Neisseriales</taxon>
        <taxon>Chromobacteriaceae</taxon>
        <taxon>Aquitalea</taxon>
    </lineage>
</organism>